<evidence type="ECO:0000259" key="9">
    <source>
        <dbReference type="PROSITE" id="PS50110"/>
    </source>
</evidence>
<dbReference type="KEGG" id="pmx:PERMA_1894"/>
<feature type="domain" description="Sigma-54 factor interaction" evidence="8">
    <location>
        <begin position="136"/>
        <end position="365"/>
    </location>
</feature>
<dbReference type="Pfam" id="PF00072">
    <property type="entry name" value="Response_reg"/>
    <property type="match status" value="1"/>
</dbReference>
<dbReference type="PANTHER" id="PTHR32071">
    <property type="entry name" value="TRANSCRIPTIONAL REGULATORY PROTEIN"/>
    <property type="match status" value="1"/>
</dbReference>
<dbReference type="EMBL" id="CP001230">
    <property type="protein sequence ID" value="ACO03980.1"/>
    <property type="molecule type" value="Genomic_DNA"/>
</dbReference>
<gene>
    <name evidence="10" type="ordered locus">PERMA_1894</name>
</gene>
<dbReference type="InterPro" id="IPR002197">
    <property type="entry name" value="HTH_Fis"/>
</dbReference>
<dbReference type="FunFam" id="1.10.8.60:FF:000014">
    <property type="entry name" value="DNA-binding transcriptional regulator NtrC"/>
    <property type="match status" value="1"/>
</dbReference>
<dbReference type="InterPro" id="IPR011006">
    <property type="entry name" value="CheY-like_superfamily"/>
</dbReference>
<evidence type="ECO:0000256" key="2">
    <source>
        <dbReference type="ARBA" id="ARBA00022840"/>
    </source>
</evidence>
<evidence type="ECO:0000256" key="6">
    <source>
        <dbReference type="ARBA" id="ARBA00023163"/>
    </source>
</evidence>
<dbReference type="SMART" id="SM00382">
    <property type="entry name" value="AAA"/>
    <property type="match status" value="1"/>
</dbReference>
<evidence type="ECO:0000259" key="8">
    <source>
        <dbReference type="PROSITE" id="PS50045"/>
    </source>
</evidence>
<dbReference type="Gene3D" id="3.40.50.300">
    <property type="entry name" value="P-loop containing nucleotide triphosphate hydrolases"/>
    <property type="match status" value="1"/>
</dbReference>
<keyword evidence="1" id="KW-0547">Nucleotide-binding</keyword>
<dbReference type="AlphaFoldDB" id="C0QSL0"/>
<dbReference type="Pfam" id="PF00158">
    <property type="entry name" value="Sigma54_activat"/>
    <property type="match status" value="1"/>
</dbReference>
<reference evidence="10 11" key="1">
    <citation type="journal article" date="2009" name="J. Bacteriol.">
        <title>Complete and draft genome sequences of six members of the Aquificales.</title>
        <authorList>
            <person name="Reysenbach A.L."/>
            <person name="Hamamura N."/>
            <person name="Podar M."/>
            <person name="Griffiths E."/>
            <person name="Ferreira S."/>
            <person name="Hochstein R."/>
            <person name="Heidelberg J."/>
            <person name="Johnson J."/>
            <person name="Mead D."/>
            <person name="Pohorille A."/>
            <person name="Sarmiento M."/>
            <person name="Schweighofer K."/>
            <person name="Seshadri R."/>
            <person name="Voytek M.A."/>
        </authorList>
    </citation>
    <scope>NUCLEOTIDE SEQUENCE [LARGE SCALE GENOMIC DNA]</scope>
    <source>
        <strain evidence="11">DSM 14350 / EX-H1</strain>
    </source>
</reference>
<dbReference type="InterPro" id="IPR001789">
    <property type="entry name" value="Sig_transdc_resp-reg_receiver"/>
</dbReference>
<evidence type="ECO:0000256" key="1">
    <source>
        <dbReference type="ARBA" id="ARBA00022741"/>
    </source>
</evidence>
<dbReference type="eggNOG" id="COG2204">
    <property type="taxonomic scope" value="Bacteria"/>
</dbReference>
<keyword evidence="4" id="KW-0238">DNA-binding</keyword>
<dbReference type="STRING" id="123214.PERMA_1894"/>
<evidence type="ECO:0000256" key="7">
    <source>
        <dbReference type="PROSITE-ProRule" id="PRU00169"/>
    </source>
</evidence>
<dbReference type="Pfam" id="PF02954">
    <property type="entry name" value="HTH_8"/>
    <property type="match status" value="1"/>
</dbReference>
<dbReference type="InterPro" id="IPR002078">
    <property type="entry name" value="Sigma_54_int"/>
</dbReference>
<dbReference type="InterPro" id="IPR009057">
    <property type="entry name" value="Homeodomain-like_sf"/>
</dbReference>
<evidence type="ECO:0000256" key="3">
    <source>
        <dbReference type="ARBA" id="ARBA00023015"/>
    </source>
</evidence>
<feature type="modified residue" description="4-aspartylphosphate" evidence="7">
    <location>
        <position position="54"/>
    </location>
</feature>
<dbReference type="PRINTS" id="PR01590">
    <property type="entry name" value="HTHFIS"/>
</dbReference>
<dbReference type="SUPFAM" id="SSF52172">
    <property type="entry name" value="CheY-like"/>
    <property type="match status" value="1"/>
</dbReference>
<dbReference type="CDD" id="cd00009">
    <property type="entry name" value="AAA"/>
    <property type="match status" value="1"/>
</dbReference>
<dbReference type="OrthoDB" id="9334at2"/>
<dbReference type="InterPro" id="IPR027417">
    <property type="entry name" value="P-loop_NTPase"/>
</dbReference>
<keyword evidence="2" id="KW-0067">ATP-binding</keyword>
<dbReference type="SUPFAM" id="SSF46689">
    <property type="entry name" value="Homeodomain-like"/>
    <property type="match status" value="1"/>
</dbReference>
<keyword evidence="7" id="KW-0597">Phosphoprotein</keyword>
<dbReference type="Gene3D" id="3.40.50.2300">
    <property type="match status" value="1"/>
</dbReference>
<evidence type="ECO:0000313" key="11">
    <source>
        <dbReference type="Proteomes" id="UP000001366"/>
    </source>
</evidence>
<evidence type="ECO:0000256" key="5">
    <source>
        <dbReference type="ARBA" id="ARBA00023159"/>
    </source>
</evidence>
<dbReference type="PROSITE" id="PS50110">
    <property type="entry name" value="RESPONSE_REGULATORY"/>
    <property type="match status" value="1"/>
</dbReference>
<dbReference type="PANTHER" id="PTHR32071:SF57">
    <property type="entry name" value="C4-DICARBOXYLATE TRANSPORT TRANSCRIPTIONAL REGULATORY PROTEIN DCTD"/>
    <property type="match status" value="1"/>
</dbReference>
<dbReference type="Proteomes" id="UP000001366">
    <property type="component" value="Chromosome"/>
</dbReference>
<dbReference type="Gene3D" id="1.10.10.60">
    <property type="entry name" value="Homeodomain-like"/>
    <property type="match status" value="1"/>
</dbReference>
<dbReference type="GO" id="GO:0000160">
    <property type="term" value="P:phosphorelay signal transduction system"/>
    <property type="evidence" value="ECO:0007669"/>
    <property type="project" value="InterPro"/>
</dbReference>
<dbReference type="SMART" id="SM00448">
    <property type="entry name" value="REC"/>
    <property type="match status" value="1"/>
</dbReference>
<dbReference type="PROSITE" id="PS50045">
    <property type="entry name" value="SIGMA54_INTERACT_4"/>
    <property type="match status" value="1"/>
</dbReference>
<accession>C0QSL0</accession>
<dbReference type="HOGENOM" id="CLU_000445_0_6_0"/>
<dbReference type="InterPro" id="IPR025662">
    <property type="entry name" value="Sigma_54_int_dom_ATP-bd_1"/>
</dbReference>
<keyword evidence="3" id="KW-0805">Transcription regulation</keyword>
<feature type="domain" description="Response regulatory" evidence="9">
    <location>
        <begin position="5"/>
        <end position="119"/>
    </location>
</feature>
<protein>
    <submittedName>
        <fullName evidence="10">Acetoacetate metabolism regulatory protein AtoC (Ornithine/argininedecarboxylase inhibitor) (Ornithine decarboxylase antizyme)</fullName>
    </submittedName>
</protein>
<keyword evidence="6" id="KW-0804">Transcription</keyword>
<dbReference type="RefSeq" id="WP_012676218.1">
    <property type="nucleotide sequence ID" value="NC_012440.1"/>
</dbReference>
<organism evidence="10 11">
    <name type="scientific">Persephonella marina (strain DSM 14350 / EX-H1)</name>
    <dbReference type="NCBI Taxonomy" id="123214"/>
    <lineage>
        <taxon>Bacteria</taxon>
        <taxon>Pseudomonadati</taxon>
        <taxon>Aquificota</taxon>
        <taxon>Aquificia</taxon>
        <taxon>Aquificales</taxon>
        <taxon>Hydrogenothermaceae</taxon>
        <taxon>Persephonella</taxon>
    </lineage>
</organism>
<sequence>MERERILLIDDEESIIKIISKILQDNGYEVETAVTKNEALKKISERPFSIILSDFRLPDGTGIEILEYLREKDKVTPFIIITAYGSINGAVEAMQKGATHYIVKPIDSDNLLKIISFYLDKQKLSQSEDLPEFCGIIGRSKRMKDLFKEISIVSKSEATVLIEGESGTGKELIARAIHKLSKRSDSPFVAVNCSAIPTELFENELFGHEKGSFTGAVSSEIGKIELAGEGTLFLDEIGELQPMPQAKLLRVLQEKEFYRLGGKKLIPVKCRIIAATNRDLEQLVYEEKFREDLFYRINVIHLKVPPLRERKEDIPLLVRHFLNKFNRLNNKSILDISEEAMEILLNYEWKGNVRELENAIERAVVMCQHDVIKPEHLPPRILGKKEIKSERIPVSETNLYEIEKKVILKVLEEVNWNQTRAAEKLGISRKQLRTKMKNLGILNS</sequence>
<name>C0QSL0_PERMH</name>
<dbReference type="InterPro" id="IPR058031">
    <property type="entry name" value="AAA_lid_NorR"/>
</dbReference>
<dbReference type="PROSITE" id="PS00675">
    <property type="entry name" value="SIGMA54_INTERACT_1"/>
    <property type="match status" value="1"/>
</dbReference>
<dbReference type="SUPFAM" id="SSF52540">
    <property type="entry name" value="P-loop containing nucleoside triphosphate hydrolases"/>
    <property type="match status" value="1"/>
</dbReference>
<dbReference type="GO" id="GO:0005524">
    <property type="term" value="F:ATP binding"/>
    <property type="evidence" value="ECO:0007669"/>
    <property type="project" value="UniProtKB-KW"/>
</dbReference>
<dbReference type="GO" id="GO:0043565">
    <property type="term" value="F:sequence-specific DNA binding"/>
    <property type="evidence" value="ECO:0007669"/>
    <property type="project" value="InterPro"/>
</dbReference>
<keyword evidence="5" id="KW-0010">Activator</keyword>
<evidence type="ECO:0000256" key="4">
    <source>
        <dbReference type="ARBA" id="ARBA00023125"/>
    </source>
</evidence>
<dbReference type="Pfam" id="PF25601">
    <property type="entry name" value="AAA_lid_14"/>
    <property type="match status" value="1"/>
</dbReference>
<dbReference type="FunFam" id="3.40.50.300:FF:000006">
    <property type="entry name" value="DNA-binding transcriptional regulator NtrC"/>
    <property type="match status" value="1"/>
</dbReference>
<proteinExistence type="predicted"/>
<dbReference type="PaxDb" id="123214-PERMA_1894"/>
<keyword evidence="11" id="KW-1185">Reference proteome</keyword>
<dbReference type="Gene3D" id="1.10.8.60">
    <property type="match status" value="1"/>
</dbReference>
<dbReference type="GO" id="GO:0006355">
    <property type="term" value="P:regulation of DNA-templated transcription"/>
    <property type="evidence" value="ECO:0007669"/>
    <property type="project" value="InterPro"/>
</dbReference>
<dbReference type="InterPro" id="IPR003593">
    <property type="entry name" value="AAA+_ATPase"/>
</dbReference>
<evidence type="ECO:0000313" key="10">
    <source>
        <dbReference type="EMBL" id="ACO03980.1"/>
    </source>
</evidence>